<dbReference type="Proteomes" id="UP000006514">
    <property type="component" value="Unassembled WGS sequence"/>
</dbReference>
<dbReference type="AlphaFoldDB" id="J0WPK8"/>
<name>J0WPK8_AURST</name>
<protein>
    <submittedName>
        <fullName evidence="1">Uncharacterized protein</fullName>
    </submittedName>
</protein>
<accession>J0WPK8</accession>
<organism evidence="1 2">
    <name type="scientific">Auricularia subglabra (strain TFB-10046 / SS5)</name>
    <name type="common">White-rot fungus</name>
    <name type="synonym">Auricularia delicata (strain TFB10046)</name>
    <dbReference type="NCBI Taxonomy" id="717982"/>
    <lineage>
        <taxon>Eukaryota</taxon>
        <taxon>Fungi</taxon>
        <taxon>Dikarya</taxon>
        <taxon>Basidiomycota</taxon>
        <taxon>Agaricomycotina</taxon>
        <taxon>Agaricomycetes</taxon>
        <taxon>Auriculariales</taxon>
        <taxon>Auriculariaceae</taxon>
        <taxon>Auricularia</taxon>
    </lineage>
</organism>
<dbReference type="InParanoid" id="J0WPK8"/>
<dbReference type="EMBL" id="JH687956">
    <property type="protein sequence ID" value="EJD34369.1"/>
    <property type="molecule type" value="Genomic_DNA"/>
</dbReference>
<reference evidence="2" key="1">
    <citation type="journal article" date="2012" name="Science">
        <title>The Paleozoic origin of enzymatic lignin decomposition reconstructed from 31 fungal genomes.</title>
        <authorList>
            <person name="Floudas D."/>
            <person name="Binder M."/>
            <person name="Riley R."/>
            <person name="Barry K."/>
            <person name="Blanchette R.A."/>
            <person name="Henrissat B."/>
            <person name="Martinez A.T."/>
            <person name="Otillar R."/>
            <person name="Spatafora J.W."/>
            <person name="Yadav J.S."/>
            <person name="Aerts A."/>
            <person name="Benoit I."/>
            <person name="Boyd A."/>
            <person name="Carlson A."/>
            <person name="Copeland A."/>
            <person name="Coutinho P.M."/>
            <person name="de Vries R.P."/>
            <person name="Ferreira P."/>
            <person name="Findley K."/>
            <person name="Foster B."/>
            <person name="Gaskell J."/>
            <person name="Glotzer D."/>
            <person name="Gorecki P."/>
            <person name="Heitman J."/>
            <person name="Hesse C."/>
            <person name="Hori C."/>
            <person name="Igarashi K."/>
            <person name="Jurgens J.A."/>
            <person name="Kallen N."/>
            <person name="Kersten P."/>
            <person name="Kohler A."/>
            <person name="Kuees U."/>
            <person name="Kumar T.K.A."/>
            <person name="Kuo A."/>
            <person name="LaButti K."/>
            <person name="Larrondo L.F."/>
            <person name="Lindquist E."/>
            <person name="Ling A."/>
            <person name="Lombard V."/>
            <person name="Lucas S."/>
            <person name="Lundell T."/>
            <person name="Martin R."/>
            <person name="McLaughlin D.J."/>
            <person name="Morgenstern I."/>
            <person name="Morin E."/>
            <person name="Murat C."/>
            <person name="Nagy L.G."/>
            <person name="Nolan M."/>
            <person name="Ohm R.A."/>
            <person name="Patyshakuliyeva A."/>
            <person name="Rokas A."/>
            <person name="Ruiz-Duenas F.J."/>
            <person name="Sabat G."/>
            <person name="Salamov A."/>
            <person name="Samejima M."/>
            <person name="Schmutz J."/>
            <person name="Slot J.C."/>
            <person name="St John F."/>
            <person name="Stenlid J."/>
            <person name="Sun H."/>
            <person name="Sun S."/>
            <person name="Syed K."/>
            <person name="Tsang A."/>
            <person name="Wiebenga A."/>
            <person name="Young D."/>
            <person name="Pisabarro A."/>
            <person name="Eastwood D.C."/>
            <person name="Martin F."/>
            <person name="Cullen D."/>
            <person name="Grigoriev I.V."/>
            <person name="Hibbett D.S."/>
        </authorList>
    </citation>
    <scope>NUCLEOTIDE SEQUENCE [LARGE SCALE GENOMIC DNA]</scope>
    <source>
        <strain evidence="2">TFB10046</strain>
    </source>
</reference>
<proteinExistence type="predicted"/>
<sequence>MAQGIQLNETRRQGDYVWFVVEGKFQVHQCCAAGQHLEDTGAGKNTGKYKMIKTCNAGTQSVCGISLQPSQLGAVGKAAAQLVSQVF</sequence>
<gene>
    <name evidence="1" type="ORF">AURDEDRAFT_117637</name>
</gene>
<evidence type="ECO:0000313" key="2">
    <source>
        <dbReference type="Proteomes" id="UP000006514"/>
    </source>
</evidence>
<dbReference type="KEGG" id="adl:AURDEDRAFT_117637"/>
<evidence type="ECO:0000313" key="1">
    <source>
        <dbReference type="EMBL" id="EJD34369.1"/>
    </source>
</evidence>
<keyword evidence="2" id="KW-1185">Reference proteome</keyword>